<evidence type="ECO:0000313" key="2">
    <source>
        <dbReference type="EMBL" id="SBR37926.1"/>
    </source>
</evidence>
<accession>A0A1A8L0J3</accession>
<feature type="non-terminal residue" evidence="2">
    <location>
        <position position="1"/>
    </location>
</feature>
<dbReference type="AlphaFoldDB" id="A0A1A8L0J3"/>
<feature type="non-terminal residue" evidence="2">
    <location>
        <position position="177"/>
    </location>
</feature>
<feature type="domain" description="Reverse transcriptase" evidence="1">
    <location>
        <begin position="51"/>
        <end position="177"/>
    </location>
</feature>
<name>A0A1A8L0J3_9TELE</name>
<dbReference type="PANTHER" id="PTHR33332">
    <property type="entry name" value="REVERSE TRANSCRIPTASE DOMAIN-CONTAINING PROTEIN"/>
    <property type="match status" value="1"/>
</dbReference>
<dbReference type="PROSITE" id="PS50878">
    <property type="entry name" value="RT_POL"/>
    <property type="match status" value="1"/>
</dbReference>
<evidence type="ECO:0000259" key="1">
    <source>
        <dbReference type="PROSITE" id="PS50878"/>
    </source>
</evidence>
<protein>
    <recommendedName>
        <fullName evidence="1">Reverse transcriptase domain-containing protein</fullName>
    </recommendedName>
</protein>
<sequence>PPSPPNFSDFTPVQLPAMVKLISSMKPAGSLVDCLPSVFTQSPALLNIFNTSLSTGVFPTVFKNAVIKPILKKPGLDHSIYDNFRPISKVQFLSKVLEKIVHMQIFAHMDSNSLFDVFQSAFRPHHSTVSALIRVLNDILVASGSGPKVLLLLLHLSAAFDTVDHHILLDRLESWVG</sequence>
<dbReference type="EMBL" id="HAEF01000544">
    <property type="protein sequence ID" value="SBR37926.1"/>
    <property type="molecule type" value="Transcribed_RNA"/>
</dbReference>
<dbReference type="Pfam" id="PF00078">
    <property type="entry name" value="RVT_1"/>
    <property type="match status" value="1"/>
</dbReference>
<organism evidence="2">
    <name type="scientific">Nothobranchius pienaari</name>
    <dbReference type="NCBI Taxonomy" id="704102"/>
    <lineage>
        <taxon>Eukaryota</taxon>
        <taxon>Metazoa</taxon>
        <taxon>Chordata</taxon>
        <taxon>Craniata</taxon>
        <taxon>Vertebrata</taxon>
        <taxon>Euteleostomi</taxon>
        <taxon>Actinopterygii</taxon>
        <taxon>Neopterygii</taxon>
        <taxon>Teleostei</taxon>
        <taxon>Neoteleostei</taxon>
        <taxon>Acanthomorphata</taxon>
        <taxon>Ovalentaria</taxon>
        <taxon>Atherinomorphae</taxon>
        <taxon>Cyprinodontiformes</taxon>
        <taxon>Nothobranchiidae</taxon>
        <taxon>Nothobranchius</taxon>
    </lineage>
</organism>
<gene>
    <name evidence="2" type="primary">CABZ01118775.1</name>
</gene>
<proteinExistence type="predicted"/>
<reference evidence="2" key="1">
    <citation type="submission" date="2016-05" db="EMBL/GenBank/DDBJ databases">
        <authorList>
            <person name="Lavstsen T."/>
            <person name="Jespersen J.S."/>
        </authorList>
    </citation>
    <scope>NUCLEOTIDE SEQUENCE</scope>
    <source>
        <tissue evidence="2">Brain</tissue>
    </source>
</reference>
<dbReference type="InterPro" id="IPR000477">
    <property type="entry name" value="RT_dom"/>
</dbReference>
<reference evidence="2" key="2">
    <citation type="submission" date="2016-06" db="EMBL/GenBank/DDBJ databases">
        <title>The genome of a short-lived fish provides insights into sex chromosome evolution and the genetic control of aging.</title>
        <authorList>
            <person name="Reichwald K."/>
            <person name="Felder M."/>
            <person name="Petzold A."/>
            <person name="Koch P."/>
            <person name="Groth M."/>
            <person name="Platzer M."/>
        </authorList>
    </citation>
    <scope>NUCLEOTIDE SEQUENCE</scope>
    <source>
        <tissue evidence="2">Brain</tissue>
    </source>
</reference>